<dbReference type="PROSITE" id="PS00486">
    <property type="entry name" value="DNA_MISMATCH_REPAIR_2"/>
    <property type="match status" value="1"/>
</dbReference>
<dbReference type="PIRSF" id="PIRSF037677">
    <property type="entry name" value="DNA_mis_repair_Msh6"/>
    <property type="match status" value="1"/>
</dbReference>
<dbReference type="Gene3D" id="1.10.1420.10">
    <property type="match status" value="2"/>
</dbReference>
<accession>A0A3R5X4S4</accession>
<dbReference type="SUPFAM" id="SSF52540">
    <property type="entry name" value="P-loop containing nucleoside triphosphate hydrolases"/>
    <property type="match status" value="1"/>
</dbReference>
<dbReference type="InterPro" id="IPR007695">
    <property type="entry name" value="DNA_mismatch_repair_MutS-lik_N"/>
</dbReference>
<evidence type="ECO:0000256" key="9">
    <source>
        <dbReference type="HAMAP-Rule" id="MF_00096"/>
    </source>
</evidence>
<dbReference type="GO" id="GO:0140664">
    <property type="term" value="F:ATP-dependent DNA damage sensor activity"/>
    <property type="evidence" value="ECO:0007669"/>
    <property type="project" value="InterPro"/>
</dbReference>
<dbReference type="InterPro" id="IPR005748">
    <property type="entry name" value="DNA_mismatch_repair_MutS"/>
</dbReference>
<dbReference type="HAMAP" id="MF_00096">
    <property type="entry name" value="MutS"/>
    <property type="match status" value="1"/>
</dbReference>
<dbReference type="AlphaFoldDB" id="A0A3R5X4S4"/>
<evidence type="ECO:0000313" key="12">
    <source>
        <dbReference type="Proteomes" id="UP000287502"/>
    </source>
</evidence>
<dbReference type="Pfam" id="PF05190">
    <property type="entry name" value="MutS_IV"/>
    <property type="match status" value="1"/>
</dbReference>
<evidence type="ECO:0000256" key="5">
    <source>
        <dbReference type="ARBA" id="ARBA00022840"/>
    </source>
</evidence>
<dbReference type="InterPro" id="IPR036187">
    <property type="entry name" value="DNA_mismatch_repair_MutS_sf"/>
</dbReference>
<dbReference type="PANTHER" id="PTHR11361:SF34">
    <property type="entry name" value="DNA MISMATCH REPAIR PROTEIN MSH1, MITOCHONDRIAL"/>
    <property type="match status" value="1"/>
</dbReference>
<name>A0A3R5X4S4_9BACT</name>
<dbReference type="SUPFAM" id="SSF55271">
    <property type="entry name" value="DNA repair protein MutS, domain I"/>
    <property type="match status" value="1"/>
</dbReference>
<evidence type="ECO:0000256" key="6">
    <source>
        <dbReference type="ARBA" id="ARBA00023125"/>
    </source>
</evidence>
<protein>
    <recommendedName>
        <fullName evidence="2 9">DNA mismatch repair protein MutS</fullName>
    </recommendedName>
</protein>
<organism evidence="11 12">
    <name type="scientific">Geovibrio thiophilus</name>
    <dbReference type="NCBI Taxonomy" id="139438"/>
    <lineage>
        <taxon>Bacteria</taxon>
        <taxon>Pseudomonadati</taxon>
        <taxon>Deferribacterota</taxon>
        <taxon>Deferribacteres</taxon>
        <taxon>Deferribacterales</taxon>
        <taxon>Geovibrionaceae</taxon>
        <taxon>Geovibrio</taxon>
    </lineage>
</organism>
<dbReference type="SMART" id="SM00534">
    <property type="entry name" value="MUTSac"/>
    <property type="match status" value="1"/>
</dbReference>
<reference evidence="11 12" key="1">
    <citation type="submission" date="2019-01" db="EMBL/GenBank/DDBJ databases">
        <title>Geovibrio thiophilus DSM 11263, complete genome.</title>
        <authorList>
            <person name="Spring S."/>
            <person name="Bunk B."/>
            <person name="Sproer C."/>
        </authorList>
    </citation>
    <scope>NUCLEOTIDE SEQUENCE [LARGE SCALE GENOMIC DNA]</scope>
    <source>
        <strain evidence="11 12">DSM 11263</strain>
    </source>
</reference>
<dbReference type="OrthoDB" id="9802448at2"/>
<sequence length="849" mass="95378">METPQKTTPMMRQYGEIKDNYPETILFFRMGDFYEMFFEDAQAASKIMGIALTSRGDGVPMCGIPYHAYQPYLMKLIRAGKNVAICEQLEDPATAKGIVKRGVVRVVTPGTILEDEGLNSASNNFVAVLWTEKEQIFAAVADISTGQIFLEKCTPANINDITGRWKPAEVISHKEIEGLNRPVSVIDASFGTDTARRRVLEHYSAASEKSLGIDGEGYLKAIALLLTYTKNLMLDVKLKYPVTLAPENRLHLDSIAVKTLELVENSQDGSERNTLFSVLNFCRTSMGARLLKNWLRYPLRSKESILRRLEIVEYLSTQSELRGALFDALSTVYDMERITARLLAGRCSPRDLVWLKSSVVSFPKIKEMLLSAANPHLSETGETFNALEGIYSVIDAAIVDEPPLNIKEGGIIREGYDKNVDELKALRKDSRTHLLRIETEEKKKTGISTLKVKYNKVFGYYIEISKSNLDRVPEYYDRKQTLVNAERFTIPELKELETKLVYAEERLGELEYALFTQVRDTLANYSEMIRASAETVSEIDCLSSLAEAAVRNRYTRPQIGAFEEMDIREGRHPVVEKNITDNYVPNDLYLNSDDSRMAVITGPNMAGKSTYLRMTALVALMAHTGSFVPAAEAKIPLLDRIFTRVGASDNLAGGESTFMVEMTETANILHNATDKSLIILDEIGRGTSTFDGISIAWSVAEYILERLKAKTLFATHYHELTDIPSSIRGAVNLTTEVREWNDEVIFMRRVIRGTADRSYGIHVAKLAGLPDYVINRGYEVLSKLEKNEFGTDGTPKLSQSKIRQEKVVQQMLIFEDSPALDELRSMDINNMTPVEALNTLARLKKISEK</sequence>
<dbReference type="InterPro" id="IPR017261">
    <property type="entry name" value="DNA_mismatch_repair_MutS/MSH"/>
</dbReference>
<keyword evidence="12" id="KW-1185">Reference proteome</keyword>
<dbReference type="Pfam" id="PF05192">
    <property type="entry name" value="MutS_III"/>
    <property type="match status" value="1"/>
</dbReference>
<dbReference type="FunFam" id="3.40.1170.10:FF:000001">
    <property type="entry name" value="DNA mismatch repair protein MutS"/>
    <property type="match status" value="1"/>
</dbReference>
<evidence type="ECO:0000256" key="7">
    <source>
        <dbReference type="ARBA" id="ARBA00023204"/>
    </source>
</evidence>
<feature type="binding site" evidence="9">
    <location>
        <begin position="602"/>
        <end position="609"/>
    </location>
    <ligand>
        <name>ATP</name>
        <dbReference type="ChEBI" id="CHEBI:30616"/>
    </ligand>
</feature>
<dbReference type="InterPro" id="IPR027417">
    <property type="entry name" value="P-loop_NTPase"/>
</dbReference>
<comment type="function">
    <text evidence="8 9">This protein is involved in the repair of mismatches in DNA. It is possible that it carries out the mismatch recognition step. This protein has a weak ATPase activity.</text>
</comment>
<dbReference type="PANTHER" id="PTHR11361">
    <property type="entry name" value="DNA MISMATCH REPAIR PROTEIN MUTS FAMILY MEMBER"/>
    <property type="match status" value="1"/>
</dbReference>
<dbReference type="GO" id="GO:0005524">
    <property type="term" value="F:ATP binding"/>
    <property type="evidence" value="ECO:0007669"/>
    <property type="project" value="UniProtKB-UniRule"/>
</dbReference>
<dbReference type="GO" id="GO:0003684">
    <property type="term" value="F:damaged DNA binding"/>
    <property type="evidence" value="ECO:0007669"/>
    <property type="project" value="UniProtKB-UniRule"/>
</dbReference>
<dbReference type="SUPFAM" id="SSF53150">
    <property type="entry name" value="DNA repair protein MutS, domain II"/>
    <property type="match status" value="1"/>
</dbReference>
<dbReference type="InterPro" id="IPR007696">
    <property type="entry name" value="DNA_mismatch_repair_MutS_core"/>
</dbReference>
<evidence type="ECO:0000256" key="2">
    <source>
        <dbReference type="ARBA" id="ARBA00021982"/>
    </source>
</evidence>
<keyword evidence="7 9" id="KW-0234">DNA repair</keyword>
<dbReference type="InterPro" id="IPR036678">
    <property type="entry name" value="MutS_con_dom_sf"/>
</dbReference>
<keyword evidence="6 9" id="KW-0238">DNA-binding</keyword>
<gene>
    <name evidence="9 11" type="primary">mutS</name>
    <name evidence="11" type="ORF">EP073_00520</name>
</gene>
<comment type="similarity">
    <text evidence="1 9">Belongs to the DNA mismatch repair MutS family.</text>
</comment>
<dbReference type="InterPro" id="IPR016151">
    <property type="entry name" value="DNA_mismatch_repair_MutS_N"/>
</dbReference>
<keyword evidence="5 9" id="KW-0067">ATP-binding</keyword>
<dbReference type="InterPro" id="IPR045076">
    <property type="entry name" value="MutS"/>
</dbReference>
<dbReference type="NCBIfam" id="TIGR01070">
    <property type="entry name" value="mutS1"/>
    <property type="match status" value="1"/>
</dbReference>
<keyword evidence="4 9" id="KW-0227">DNA damage</keyword>
<evidence type="ECO:0000313" key="11">
    <source>
        <dbReference type="EMBL" id="QAR34436.1"/>
    </source>
</evidence>
<dbReference type="NCBIfam" id="NF003810">
    <property type="entry name" value="PRK05399.1"/>
    <property type="match status" value="1"/>
</dbReference>
<feature type="domain" description="DNA mismatch repair proteins mutS family" evidence="10">
    <location>
        <begin position="676"/>
        <end position="692"/>
    </location>
</feature>
<evidence type="ECO:0000256" key="3">
    <source>
        <dbReference type="ARBA" id="ARBA00022741"/>
    </source>
</evidence>
<evidence type="ECO:0000256" key="1">
    <source>
        <dbReference type="ARBA" id="ARBA00006271"/>
    </source>
</evidence>
<dbReference type="Pfam" id="PF01624">
    <property type="entry name" value="MutS_I"/>
    <property type="match status" value="1"/>
</dbReference>
<dbReference type="GO" id="GO:0006298">
    <property type="term" value="P:mismatch repair"/>
    <property type="evidence" value="ECO:0007669"/>
    <property type="project" value="UniProtKB-UniRule"/>
</dbReference>
<evidence type="ECO:0000256" key="4">
    <source>
        <dbReference type="ARBA" id="ARBA00022763"/>
    </source>
</evidence>
<dbReference type="EMBL" id="CP035108">
    <property type="protein sequence ID" value="QAR34436.1"/>
    <property type="molecule type" value="Genomic_DNA"/>
</dbReference>
<dbReference type="Pfam" id="PF00488">
    <property type="entry name" value="MutS_V"/>
    <property type="match status" value="1"/>
</dbReference>
<dbReference type="KEGG" id="gtl:EP073_00520"/>
<dbReference type="InterPro" id="IPR007861">
    <property type="entry name" value="DNA_mismatch_repair_MutS_clamp"/>
</dbReference>
<evidence type="ECO:0000256" key="8">
    <source>
        <dbReference type="ARBA" id="ARBA00024647"/>
    </source>
</evidence>
<proteinExistence type="inferred from homology"/>
<dbReference type="CDD" id="cd03284">
    <property type="entry name" value="ABC_MutS1"/>
    <property type="match status" value="1"/>
</dbReference>
<dbReference type="Proteomes" id="UP000287502">
    <property type="component" value="Chromosome"/>
</dbReference>
<dbReference type="GO" id="GO:0030983">
    <property type="term" value="F:mismatched DNA binding"/>
    <property type="evidence" value="ECO:0007669"/>
    <property type="project" value="InterPro"/>
</dbReference>
<dbReference type="Gene3D" id="3.40.50.300">
    <property type="entry name" value="P-loop containing nucleotide triphosphate hydrolases"/>
    <property type="match status" value="1"/>
</dbReference>
<dbReference type="SUPFAM" id="SSF48334">
    <property type="entry name" value="DNA repair protein MutS, domain III"/>
    <property type="match status" value="1"/>
</dbReference>
<dbReference type="SMART" id="SM00533">
    <property type="entry name" value="MUTSd"/>
    <property type="match status" value="1"/>
</dbReference>
<keyword evidence="3 9" id="KW-0547">Nucleotide-binding</keyword>
<evidence type="ECO:0000259" key="10">
    <source>
        <dbReference type="PROSITE" id="PS00486"/>
    </source>
</evidence>
<dbReference type="Gene3D" id="3.30.420.110">
    <property type="entry name" value="MutS, connector domain"/>
    <property type="match status" value="1"/>
</dbReference>
<dbReference type="FunFam" id="3.40.50.300:FF:000870">
    <property type="entry name" value="MutS protein homolog 4"/>
    <property type="match status" value="1"/>
</dbReference>
<dbReference type="GO" id="GO:0005829">
    <property type="term" value="C:cytosol"/>
    <property type="evidence" value="ECO:0007669"/>
    <property type="project" value="TreeGrafter"/>
</dbReference>
<dbReference type="Gene3D" id="3.40.1170.10">
    <property type="entry name" value="DNA repair protein MutS, domain I"/>
    <property type="match status" value="1"/>
</dbReference>
<dbReference type="InterPro" id="IPR000432">
    <property type="entry name" value="DNA_mismatch_repair_MutS_C"/>
</dbReference>